<dbReference type="EMBL" id="CP075897">
    <property type="protein sequence ID" value="QWB29674.1"/>
    <property type="molecule type" value="Genomic_DNA"/>
</dbReference>
<reference evidence="2 3" key="1">
    <citation type="submission" date="2021-05" db="EMBL/GenBank/DDBJ databases">
        <title>Biocontrol using Exiguobacterium acetylicum SI17 against litchi downy blight caused by Peronophythora litchii.</title>
        <authorList>
            <person name="Zheng L."/>
        </authorList>
    </citation>
    <scope>NUCLEOTIDE SEQUENCE [LARGE SCALE GENOMIC DNA]</scope>
    <source>
        <strain evidence="2 3">SI17</strain>
    </source>
</reference>
<name>A0ABX8G7W3_EXIAC</name>
<evidence type="ECO:0000256" key="1">
    <source>
        <dbReference type="SAM" id="Phobius"/>
    </source>
</evidence>
<dbReference type="Proteomes" id="UP000679498">
    <property type="component" value="Chromosome"/>
</dbReference>
<organism evidence="2 3">
    <name type="scientific">Exiguobacterium acetylicum</name>
    <name type="common">Brevibacterium acetylicum</name>
    <dbReference type="NCBI Taxonomy" id="41170"/>
    <lineage>
        <taxon>Bacteria</taxon>
        <taxon>Bacillati</taxon>
        <taxon>Bacillota</taxon>
        <taxon>Bacilli</taxon>
        <taxon>Bacillales</taxon>
        <taxon>Bacillales Family XII. Incertae Sedis</taxon>
        <taxon>Exiguobacterium</taxon>
    </lineage>
</organism>
<keyword evidence="1" id="KW-1133">Transmembrane helix</keyword>
<keyword evidence="1" id="KW-0472">Membrane</keyword>
<evidence type="ECO:0008006" key="4">
    <source>
        <dbReference type="Google" id="ProtNLM"/>
    </source>
</evidence>
<gene>
    <name evidence="2" type="ORF">KKI46_13920</name>
</gene>
<sequence length="229" mass="26063">MERCSLCGTPLRQHDTTCSHCQHPVIKKERPAEPPAPSSSRTWFISTCLLLFLVGGGGFLWYSLKDPVSPEAGETPSVEALALSEWSDEQTAYNQTYSKDRPPTSYDVLRFVRQYTRTIPELATYSKKYDSIETFSAIQFTTLKVFESEFDHLERLTNAVDAPVAPSVLAVTFQKFTSKGATYRLRTQETYQIETAKGSRPVTYRVHYRLKVHTDHLQIIDVNRTEVNS</sequence>
<feature type="transmembrane region" description="Helical" evidence="1">
    <location>
        <begin position="43"/>
        <end position="62"/>
    </location>
</feature>
<evidence type="ECO:0000313" key="2">
    <source>
        <dbReference type="EMBL" id="QWB29674.1"/>
    </source>
</evidence>
<evidence type="ECO:0000313" key="3">
    <source>
        <dbReference type="Proteomes" id="UP000679498"/>
    </source>
</evidence>
<dbReference type="GeneID" id="88812789"/>
<keyword evidence="1" id="KW-0812">Transmembrane</keyword>
<accession>A0ABX8G7W3</accession>
<dbReference type="RefSeq" id="WP_214729262.1">
    <property type="nucleotide sequence ID" value="NZ_CP075897.1"/>
</dbReference>
<protein>
    <recommendedName>
        <fullName evidence="4">Zinc ribbon domain-containing protein</fullName>
    </recommendedName>
</protein>
<keyword evidence="3" id="KW-1185">Reference proteome</keyword>
<proteinExistence type="predicted"/>